<dbReference type="SMART" id="SM00235">
    <property type="entry name" value="ZnMc"/>
    <property type="match status" value="1"/>
</dbReference>
<dbReference type="Gene3D" id="3.40.390.10">
    <property type="entry name" value="Collagenase (Catalytic Domain)"/>
    <property type="match status" value="1"/>
</dbReference>
<keyword evidence="2" id="KW-0732">Signal</keyword>
<keyword evidence="1 2" id="KW-0862">Zinc</keyword>
<accession>A0A672GKG2</accession>
<reference evidence="5" key="3">
    <citation type="submission" date="2025-09" db="UniProtKB">
        <authorList>
            <consortium name="Ensembl"/>
        </authorList>
    </citation>
    <scope>IDENTIFICATION</scope>
</reference>
<keyword evidence="1 2" id="KW-0378">Hydrolase</keyword>
<feature type="active site" evidence="1">
    <location>
        <position position="154"/>
    </location>
</feature>
<keyword evidence="6" id="KW-1185">Reference proteome</keyword>
<dbReference type="InParanoid" id="A0A672GKG2"/>
<keyword evidence="1 2" id="KW-0479">Metal-binding</keyword>
<organism evidence="5 6">
    <name type="scientific">Salarias fasciatus</name>
    <name type="common">Jewelled blenny</name>
    <name type="synonym">Blennius fasciatus</name>
    <dbReference type="NCBI Taxonomy" id="181472"/>
    <lineage>
        <taxon>Eukaryota</taxon>
        <taxon>Metazoa</taxon>
        <taxon>Chordata</taxon>
        <taxon>Craniata</taxon>
        <taxon>Vertebrata</taxon>
        <taxon>Euteleostomi</taxon>
        <taxon>Actinopterygii</taxon>
        <taxon>Neopterygii</taxon>
        <taxon>Teleostei</taxon>
        <taxon>Neoteleostei</taxon>
        <taxon>Acanthomorphata</taxon>
        <taxon>Ovalentaria</taxon>
        <taxon>Blenniimorphae</taxon>
        <taxon>Blenniiformes</taxon>
        <taxon>Blennioidei</taxon>
        <taxon>Blenniidae</taxon>
        <taxon>Salariinae</taxon>
        <taxon>Salarias</taxon>
    </lineage>
</organism>
<protein>
    <recommendedName>
        <fullName evidence="2">Metalloendopeptidase</fullName>
        <ecNumber evidence="2">3.4.24.-</ecNumber>
    </recommendedName>
</protein>
<dbReference type="InterPro" id="IPR024079">
    <property type="entry name" value="MetalloPept_cat_dom_sf"/>
</dbReference>
<comment type="caution">
    <text evidence="1">Lacks conserved residue(s) required for the propagation of feature annotation.</text>
</comment>
<evidence type="ECO:0000256" key="1">
    <source>
        <dbReference type="PROSITE-ProRule" id="PRU01211"/>
    </source>
</evidence>
<feature type="domain" description="Peptidase M12A" evidence="4">
    <location>
        <begin position="54"/>
        <end position="254"/>
    </location>
</feature>
<sequence length="368" mass="42424">MKLFCWCLAAVLLVSSSWAELEQVNPSLNIISPDLDEPPLIGGDIAIRSEADRNADPCTSTGCMWLKYYDGNVYIPYYIADYYTSRERAIIVRGLESFSYVSCIRFRPYQSGDHEWLSIESRNGCYSYVGRTGGAQVVSLSRQGCLYHSTVQHELLHALGFNHEQTRSDRDSYITVYWDNIIDDMKYNFNKINTLNQGTPYDYNSVMQYEKYAFTKNNLPTMLPYPNSNVAFGQATEMSKNDIDRLNRLYQCCKTAQARHVEGGGDGCSRVGAQGRVKQAEVIELVEVMTVNRGPDLDSGPDSRKLGLSGPESRSGWVHVRLQVWFQSWFVVQMWLQVWFQVQVWLQSWFQVQVWLQSWFQVQVWVLY</sequence>
<comment type="cofactor">
    <cofactor evidence="1 2">
        <name>Zn(2+)</name>
        <dbReference type="ChEBI" id="CHEBI:29105"/>
    </cofactor>
    <text evidence="1 2">Binds 1 zinc ion per subunit.</text>
</comment>
<dbReference type="PANTHER" id="PTHR10127">
    <property type="entry name" value="DISCOIDIN, CUB, EGF, LAMININ , AND ZINC METALLOPROTEASE DOMAIN CONTAINING"/>
    <property type="match status" value="1"/>
</dbReference>
<feature type="binding site" evidence="1">
    <location>
        <position position="163"/>
    </location>
    <ligand>
        <name>Zn(2+)</name>
        <dbReference type="ChEBI" id="CHEBI:29105"/>
        <note>catalytic</note>
    </ligand>
</feature>
<name>A0A672GKG2_SALFA</name>
<dbReference type="Ensembl" id="ENSSFAT00005012346.1">
    <property type="protein sequence ID" value="ENSSFAP00005011849.1"/>
    <property type="gene ID" value="ENSSFAG00005006593.1"/>
</dbReference>
<dbReference type="GO" id="GO:0008270">
    <property type="term" value="F:zinc ion binding"/>
    <property type="evidence" value="ECO:0007669"/>
    <property type="project" value="UniProtKB-UniRule"/>
</dbReference>
<keyword evidence="1 2" id="KW-0645">Protease</keyword>
<proteinExistence type="predicted"/>
<dbReference type="Proteomes" id="UP000472267">
    <property type="component" value="Chromosome 1"/>
</dbReference>
<reference evidence="5" key="1">
    <citation type="submission" date="2019-06" db="EMBL/GenBank/DDBJ databases">
        <authorList>
            <consortium name="Wellcome Sanger Institute Data Sharing"/>
        </authorList>
    </citation>
    <scope>NUCLEOTIDE SEQUENCE [LARGE SCALE GENOMIC DNA]</scope>
</reference>
<dbReference type="PANTHER" id="PTHR10127:SF779">
    <property type="entry name" value="METALLOENDOPEPTIDASE"/>
    <property type="match status" value="1"/>
</dbReference>
<dbReference type="GO" id="GO:0004222">
    <property type="term" value="F:metalloendopeptidase activity"/>
    <property type="evidence" value="ECO:0007669"/>
    <property type="project" value="UniProtKB-UniRule"/>
</dbReference>
<evidence type="ECO:0000313" key="6">
    <source>
        <dbReference type="Proteomes" id="UP000472267"/>
    </source>
</evidence>
<dbReference type="InterPro" id="IPR006026">
    <property type="entry name" value="Peptidase_Metallo"/>
</dbReference>
<dbReference type="GO" id="GO:0006508">
    <property type="term" value="P:proteolysis"/>
    <property type="evidence" value="ECO:0007669"/>
    <property type="project" value="UniProtKB-KW"/>
</dbReference>
<dbReference type="PRINTS" id="PR00480">
    <property type="entry name" value="ASTACIN"/>
</dbReference>
<feature type="region of interest" description="Disordered" evidence="3">
    <location>
        <begin position="293"/>
        <end position="313"/>
    </location>
</feature>
<evidence type="ECO:0000313" key="5">
    <source>
        <dbReference type="Ensembl" id="ENSSFAP00005011849.1"/>
    </source>
</evidence>
<dbReference type="OMA" id="WFQVQVW"/>
<evidence type="ECO:0000259" key="4">
    <source>
        <dbReference type="PROSITE" id="PS51864"/>
    </source>
</evidence>
<keyword evidence="1 2" id="KW-0482">Metalloprotease</keyword>
<evidence type="ECO:0000256" key="2">
    <source>
        <dbReference type="RuleBase" id="RU361183"/>
    </source>
</evidence>
<feature type="binding site" evidence="1">
    <location>
        <position position="157"/>
    </location>
    <ligand>
        <name>Zn(2+)</name>
        <dbReference type="ChEBI" id="CHEBI:29105"/>
        <note>catalytic</note>
    </ligand>
</feature>
<dbReference type="EC" id="3.4.24.-" evidence="2"/>
<reference evidence="5" key="2">
    <citation type="submission" date="2025-08" db="UniProtKB">
        <authorList>
            <consortium name="Ensembl"/>
        </authorList>
    </citation>
    <scope>IDENTIFICATION</scope>
</reference>
<dbReference type="InterPro" id="IPR001506">
    <property type="entry name" value="Peptidase_M12A"/>
</dbReference>
<dbReference type="AlphaFoldDB" id="A0A672GKG2"/>
<feature type="chain" id="PRO_5025706839" description="Metalloendopeptidase" evidence="2">
    <location>
        <begin position="20"/>
        <end position="368"/>
    </location>
</feature>
<feature type="binding site" evidence="1">
    <location>
        <position position="153"/>
    </location>
    <ligand>
        <name>Zn(2+)</name>
        <dbReference type="ChEBI" id="CHEBI:29105"/>
        <note>catalytic</note>
    </ligand>
</feature>
<feature type="signal peptide" evidence="2">
    <location>
        <begin position="1"/>
        <end position="19"/>
    </location>
</feature>
<dbReference type="SUPFAM" id="SSF55486">
    <property type="entry name" value="Metalloproteases ('zincins'), catalytic domain"/>
    <property type="match status" value="1"/>
</dbReference>
<dbReference type="PROSITE" id="PS51864">
    <property type="entry name" value="ASTACIN"/>
    <property type="match status" value="1"/>
</dbReference>
<evidence type="ECO:0000256" key="3">
    <source>
        <dbReference type="SAM" id="MobiDB-lite"/>
    </source>
</evidence>
<dbReference type="Pfam" id="PF01400">
    <property type="entry name" value="Astacin"/>
    <property type="match status" value="1"/>
</dbReference>